<dbReference type="InterPro" id="IPR007152">
    <property type="entry name" value="DUF354"/>
</dbReference>
<dbReference type="Proteomes" id="UP001168338">
    <property type="component" value="Unassembled WGS sequence"/>
</dbReference>
<organism evidence="1 2">
    <name type="scientific">Methanoculleus frigidifontis</name>
    <dbReference type="NCBI Taxonomy" id="2584085"/>
    <lineage>
        <taxon>Archaea</taxon>
        <taxon>Methanobacteriati</taxon>
        <taxon>Methanobacteriota</taxon>
        <taxon>Stenosarchaea group</taxon>
        <taxon>Methanomicrobia</taxon>
        <taxon>Methanomicrobiales</taxon>
        <taxon>Methanomicrobiaceae</taxon>
        <taxon>Methanoculleus</taxon>
    </lineage>
</organism>
<reference evidence="1" key="1">
    <citation type="submission" date="2019-05" db="EMBL/GenBank/DDBJ databases">
        <title>Methanoculleus sp. FWC-SCC1, a methanogenic archaeon isolated from deep marine cold seep.</title>
        <authorList>
            <person name="Chen Y.-W."/>
            <person name="Chen S.-C."/>
            <person name="Teng N.-H."/>
            <person name="Lai M.-C."/>
        </authorList>
    </citation>
    <scope>NUCLEOTIDE SEQUENCE</scope>
    <source>
        <strain evidence="1">FWC-SCC1</strain>
    </source>
</reference>
<name>A0ABT8MCJ7_9EURY</name>
<dbReference type="EMBL" id="VCYH01000009">
    <property type="protein sequence ID" value="MDN7025665.1"/>
    <property type="molecule type" value="Genomic_DNA"/>
</dbReference>
<accession>A0ABT8MCJ7</accession>
<comment type="caution">
    <text evidence="1">The sequence shown here is derived from an EMBL/GenBank/DDBJ whole genome shotgun (WGS) entry which is preliminary data.</text>
</comment>
<evidence type="ECO:0000313" key="2">
    <source>
        <dbReference type="Proteomes" id="UP001168338"/>
    </source>
</evidence>
<dbReference type="SUPFAM" id="SSF53756">
    <property type="entry name" value="UDP-Glycosyltransferase/glycogen phosphorylase"/>
    <property type="match status" value="1"/>
</dbReference>
<gene>
    <name evidence="1" type="ORF">FGU65_12335</name>
</gene>
<dbReference type="PANTHER" id="PTHR39662:SF1">
    <property type="entry name" value="DUF354 DOMAIN-CONTAINING PROTEIN"/>
    <property type="match status" value="1"/>
</dbReference>
<dbReference type="PIRSF" id="PIRSF005357">
    <property type="entry name" value="UCP005357"/>
    <property type="match status" value="1"/>
</dbReference>
<sequence>MRLIFDIGHPAQVHFHKNTIKKLQEHGHDVLVSARDKDVLLELLSHYNIEYRVISKQKIGFTGLSIELFQRIRNLSELIRAFKPDLICGPGETVALAGKLTSTPVILFNDSEPVPINKILTYPFVDIICTPSTFRNDLGQKQIRYEGYKELAYLHPNYFIPDPSILKELQIDEKDPYTIVHFVAWNAQHDAGHKGLGNKEEIVKELEKYSNVLISSEAALPKPLRKYQISIPPEKMHDALYYAKILLCDSQTMTTEAAVLGTPAIRCNSFVGSNDMGNFIELEQKYGLIYNYSDEHIALSKATELLQQPKIKEAWVQKRDNLLKDKIDVTAFLVWLIENYPQSSAEIKEHPGVQYSCTHAPDDES</sequence>
<proteinExistence type="predicted"/>
<dbReference type="Pfam" id="PF04007">
    <property type="entry name" value="DUF354"/>
    <property type="match status" value="1"/>
</dbReference>
<keyword evidence="2" id="KW-1185">Reference proteome</keyword>
<evidence type="ECO:0000313" key="1">
    <source>
        <dbReference type="EMBL" id="MDN7025665.1"/>
    </source>
</evidence>
<protein>
    <submittedName>
        <fullName evidence="1">DUF354 domain-containing protein</fullName>
    </submittedName>
</protein>
<dbReference type="RefSeq" id="WP_301664847.1">
    <property type="nucleotide sequence ID" value="NZ_VCYH01000009.1"/>
</dbReference>
<dbReference type="PANTHER" id="PTHR39662">
    <property type="entry name" value="DUF354 DOMAIN-CONTAINING PROTEIN-RELATED"/>
    <property type="match status" value="1"/>
</dbReference>